<dbReference type="eggNOG" id="KOG4389">
    <property type="taxonomic scope" value="Eukaryota"/>
</dbReference>
<dbReference type="HOGENOM" id="CLU_006586_10_6_1"/>
<evidence type="ECO:0000313" key="2">
    <source>
        <dbReference type="EMBL" id="EHK41711.1"/>
    </source>
</evidence>
<dbReference type="STRING" id="452589.G9P878"/>
<keyword evidence="3" id="KW-1185">Reference proteome</keyword>
<dbReference type="AlphaFoldDB" id="G9P878"/>
<sequence>MGPVGFCLAQEDEGPTVNLPGSQVLGILTDGVDSFYGMPYAESPAGRNRLKRPVKRTRPLGEFDATTIAPACPQGHFGAVKLDEPWHKRTLNVDNVDNADTNLARWDAANPVQTAEDCLTITVQRPAGTKAGDNLPVLFMLAGYSFVMGTPYRYNVTSFIKFGVEIEQPFVLVTANYRTGPWGFLPGDKMMKNGSSNLGLRDQRMSMEWASDNIAAFGGDPDKIVLWGHASGGVSVFDHLVISGGNATYKDKKLFRGAIMSSGSFLPAESINSKKCNEIYSKVAGALEYPMRHDLPFYKDSMEALRAAPYSDFVRAASSIRGALSAEAMRLVYVPRPDNDLIRHSHEVLLKDNMFVPVPMIFGTQEDEGTIFAQKQTSVNNTRRMIKYLRGHYFRNISNGRMEDFLKNYHTKAFHGSPYGTGSEFENWAGRKRLSSVLGDVFFTIPRRIAMSLIASSQPELPIWGYQAAYDYGNNATSAWGTAHGSFEAMVFETDDYMSSYATRTTRRYLLNFLYDLDPNKRHLELAAWPKWTVEEPRLLKFNKSGHSILLEGGGERGYTFMKRRLGMFRI</sequence>
<dbReference type="OrthoDB" id="6846267at2759"/>
<organism evidence="2 3">
    <name type="scientific">Hypocrea atroviridis (strain ATCC 20476 / IMI 206040)</name>
    <name type="common">Trichoderma atroviride</name>
    <dbReference type="NCBI Taxonomy" id="452589"/>
    <lineage>
        <taxon>Eukaryota</taxon>
        <taxon>Fungi</taxon>
        <taxon>Dikarya</taxon>
        <taxon>Ascomycota</taxon>
        <taxon>Pezizomycotina</taxon>
        <taxon>Sordariomycetes</taxon>
        <taxon>Hypocreomycetidae</taxon>
        <taxon>Hypocreales</taxon>
        <taxon>Hypocreaceae</taxon>
        <taxon>Trichoderma</taxon>
    </lineage>
</organism>
<evidence type="ECO:0000313" key="3">
    <source>
        <dbReference type="Proteomes" id="UP000005426"/>
    </source>
</evidence>
<dbReference type="EMBL" id="ABDG02000027">
    <property type="protein sequence ID" value="EHK41711.1"/>
    <property type="molecule type" value="Genomic_DNA"/>
</dbReference>
<protein>
    <recommendedName>
        <fullName evidence="1">Carboxylesterase type B domain-containing protein</fullName>
    </recommendedName>
</protein>
<dbReference type="Gene3D" id="3.40.50.1820">
    <property type="entry name" value="alpha/beta hydrolase"/>
    <property type="match status" value="1"/>
</dbReference>
<comment type="caution">
    <text evidence="2">The sequence shown here is derived from an EMBL/GenBank/DDBJ whole genome shotgun (WGS) entry which is preliminary data.</text>
</comment>
<dbReference type="ESTHER" id="hypai-g9p878">
    <property type="family name" value="Fungal_carboxylesterase_lipase"/>
</dbReference>
<accession>G9P878</accession>
<dbReference type="SUPFAM" id="SSF53474">
    <property type="entry name" value="alpha/beta-Hydrolases"/>
    <property type="match status" value="1"/>
</dbReference>
<dbReference type="KEGG" id="tatv:25783145"/>
<dbReference type="InterPro" id="IPR050309">
    <property type="entry name" value="Type-B_Carboxylest/Lipase"/>
</dbReference>
<dbReference type="InterPro" id="IPR002018">
    <property type="entry name" value="CarbesteraseB"/>
</dbReference>
<dbReference type="PANTHER" id="PTHR11559">
    <property type="entry name" value="CARBOXYLESTERASE"/>
    <property type="match status" value="1"/>
</dbReference>
<evidence type="ECO:0000259" key="1">
    <source>
        <dbReference type="Pfam" id="PF00135"/>
    </source>
</evidence>
<dbReference type="Pfam" id="PF00135">
    <property type="entry name" value="COesterase"/>
    <property type="match status" value="1"/>
</dbReference>
<reference evidence="2 3" key="1">
    <citation type="journal article" date="2011" name="Genome Biol.">
        <title>Comparative genome sequence analysis underscores mycoparasitism as the ancestral life style of Trichoderma.</title>
        <authorList>
            <person name="Kubicek C.P."/>
            <person name="Herrera-Estrella A."/>
            <person name="Seidl-Seiboth V."/>
            <person name="Martinez D.A."/>
            <person name="Druzhinina I.S."/>
            <person name="Thon M."/>
            <person name="Zeilinger S."/>
            <person name="Casas-Flores S."/>
            <person name="Horwitz B.A."/>
            <person name="Mukherjee P.K."/>
            <person name="Mukherjee M."/>
            <person name="Kredics L."/>
            <person name="Alcaraz L.D."/>
            <person name="Aerts A."/>
            <person name="Antal Z."/>
            <person name="Atanasova L."/>
            <person name="Cervantes-Badillo M.G."/>
            <person name="Challacombe J."/>
            <person name="Chertkov O."/>
            <person name="McCluskey K."/>
            <person name="Coulpier F."/>
            <person name="Deshpande N."/>
            <person name="von Doehren H."/>
            <person name="Ebbole D.J."/>
            <person name="Esquivel-Naranjo E.U."/>
            <person name="Fekete E."/>
            <person name="Flipphi M."/>
            <person name="Glaser F."/>
            <person name="Gomez-Rodriguez E.Y."/>
            <person name="Gruber S."/>
            <person name="Han C."/>
            <person name="Henrissat B."/>
            <person name="Hermosa R."/>
            <person name="Hernandez-Onate M."/>
            <person name="Karaffa L."/>
            <person name="Kosti I."/>
            <person name="Le Crom S."/>
            <person name="Lindquist E."/>
            <person name="Lucas S."/>
            <person name="Luebeck M."/>
            <person name="Luebeck P.S."/>
            <person name="Margeot A."/>
            <person name="Metz B."/>
            <person name="Misra M."/>
            <person name="Nevalainen H."/>
            <person name="Omann M."/>
            <person name="Packer N."/>
            <person name="Perrone G."/>
            <person name="Uresti-Rivera E.E."/>
            <person name="Salamov A."/>
            <person name="Schmoll M."/>
            <person name="Seiboth B."/>
            <person name="Shapiro H."/>
            <person name="Sukno S."/>
            <person name="Tamayo-Ramos J.A."/>
            <person name="Tisch D."/>
            <person name="Wiest A."/>
            <person name="Wilkinson H.H."/>
            <person name="Zhang M."/>
            <person name="Coutinho P.M."/>
            <person name="Kenerley C.M."/>
            <person name="Monte E."/>
            <person name="Baker S.E."/>
            <person name="Grigoriev I.V."/>
        </authorList>
    </citation>
    <scope>NUCLEOTIDE SEQUENCE [LARGE SCALE GENOMIC DNA]</scope>
    <source>
        <strain evidence="3">ATCC 20476 / IMI 206040</strain>
    </source>
</reference>
<name>G9P878_HYPAI</name>
<dbReference type="OMA" id="PWDENES"/>
<proteinExistence type="predicted"/>
<feature type="domain" description="Carboxylesterase type B" evidence="1">
    <location>
        <begin position="15"/>
        <end position="546"/>
    </location>
</feature>
<gene>
    <name evidence="2" type="ORF">TRIATDRAFT_31613</name>
</gene>
<dbReference type="GeneID" id="25783145"/>
<dbReference type="Proteomes" id="UP000005426">
    <property type="component" value="Unassembled WGS sequence"/>
</dbReference>
<dbReference type="InterPro" id="IPR029058">
    <property type="entry name" value="AB_hydrolase_fold"/>
</dbReference>